<name>A0ACC0WMV6_9STRA</name>
<dbReference type="EMBL" id="CM047591">
    <property type="protein sequence ID" value="KAI9919071.1"/>
    <property type="molecule type" value="Genomic_DNA"/>
</dbReference>
<protein>
    <submittedName>
        <fullName evidence="1">Uncharacterized protein</fullName>
    </submittedName>
</protein>
<evidence type="ECO:0000313" key="2">
    <source>
        <dbReference type="Proteomes" id="UP001163321"/>
    </source>
</evidence>
<keyword evidence="2" id="KW-1185">Reference proteome</keyword>
<sequence>MILVFGLRRGSRWANAKSAVGHVVLVFAFIAILTRYTKTNNIPRRRIKGQFRKDVTSFLSGKVAFGNCAEQKFGNRYPKCIDFLISDILGSEDSSKTLTASAERFSFFATYLEMYGMAT</sequence>
<evidence type="ECO:0000313" key="1">
    <source>
        <dbReference type="EMBL" id="KAI9919071.1"/>
    </source>
</evidence>
<dbReference type="Proteomes" id="UP001163321">
    <property type="component" value="Chromosome 12"/>
</dbReference>
<proteinExistence type="predicted"/>
<comment type="caution">
    <text evidence="1">The sequence shown here is derived from an EMBL/GenBank/DDBJ whole genome shotgun (WGS) entry which is preliminary data.</text>
</comment>
<reference evidence="1 2" key="1">
    <citation type="journal article" date="2022" name="bioRxiv">
        <title>The genome of the oomycete Peronosclerospora sorghi, a cosmopolitan pathogen of maize and sorghum, is inflated with dispersed pseudogenes.</title>
        <authorList>
            <person name="Fletcher K."/>
            <person name="Martin F."/>
            <person name="Isakeit T."/>
            <person name="Cavanaugh K."/>
            <person name="Magill C."/>
            <person name="Michelmore R."/>
        </authorList>
    </citation>
    <scope>NUCLEOTIDE SEQUENCE [LARGE SCALE GENOMIC DNA]</scope>
    <source>
        <strain evidence="1">P6</strain>
    </source>
</reference>
<accession>A0ACC0WMV6</accession>
<organism evidence="1 2">
    <name type="scientific">Peronosclerospora sorghi</name>
    <dbReference type="NCBI Taxonomy" id="230839"/>
    <lineage>
        <taxon>Eukaryota</taxon>
        <taxon>Sar</taxon>
        <taxon>Stramenopiles</taxon>
        <taxon>Oomycota</taxon>
        <taxon>Peronosporomycetes</taxon>
        <taxon>Peronosporales</taxon>
        <taxon>Peronosporaceae</taxon>
        <taxon>Peronosclerospora</taxon>
    </lineage>
</organism>
<gene>
    <name evidence="1" type="ORF">PsorP6_011636</name>
</gene>